<feature type="transmembrane region" description="Helical" evidence="1">
    <location>
        <begin position="12"/>
        <end position="31"/>
    </location>
</feature>
<keyword evidence="1" id="KW-0472">Membrane</keyword>
<evidence type="ECO:0000256" key="1">
    <source>
        <dbReference type="SAM" id="Phobius"/>
    </source>
</evidence>
<keyword evidence="1" id="KW-0812">Transmembrane</keyword>
<organism evidence="2">
    <name type="scientific">Arundo donax</name>
    <name type="common">Giant reed</name>
    <name type="synonym">Donax arundinaceus</name>
    <dbReference type="NCBI Taxonomy" id="35708"/>
    <lineage>
        <taxon>Eukaryota</taxon>
        <taxon>Viridiplantae</taxon>
        <taxon>Streptophyta</taxon>
        <taxon>Embryophyta</taxon>
        <taxon>Tracheophyta</taxon>
        <taxon>Spermatophyta</taxon>
        <taxon>Magnoliopsida</taxon>
        <taxon>Liliopsida</taxon>
        <taxon>Poales</taxon>
        <taxon>Poaceae</taxon>
        <taxon>PACMAD clade</taxon>
        <taxon>Arundinoideae</taxon>
        <taxon>Arundineae</taxon>
        <taxon>Arundo</taxon>
    </lineage>
</organism>
<name>A0A0A8Y7J2_ARUDO</name>
<reference evidence="2" key="1">
    <citation type="submission" date="2014-09" db="EMBL/GenBank/DDBJ databases">
        <authorList>
            <person name="Magalhaes I.L.F."/>
            <person name="Oliveira U."/>
            <person name="Santos F.R."/>
            <person name="Vidigal T.H.D.A."/>
            <person name="Brescovit A.D."/>
            <person name="Santos A.J."/>
        </authorList>
    </citation>
    <scope>NUCLEOTIDE SEQUENCE</scope>
    <source>
        <tissue evidence="2">Shoot tissue taken approximately 20 cm above the soil surface</tissue>
    </source>
</reference>
<sequence length="76" mass="9083">MARSSRRRFPSRACFLLGWWILFNFFCGFGVRNFDLLGVLKDLCGYWLLVSICCHFLLPLRVESRNLIWYYILVLS</sequence>
<proteinExistence type="predicted"/>
<dbReference type="EMBL" id="GBRH01275794">
    <property type="protein sequence ID" value="JAD22101.1"/>
    <property type="molecule type" value="Transcribed_RNA"/>
</dbReference>
<keyword evidence="1" id="KW-1133">Transmembrane helix</keyword>
<dbReference type="AlphaFoldDB" id="A0A0A8Y7J2"/>
<feature type="transmembrane region" description="Helical" evidence="1">
    <location>
        <begin position="43"/>
        <end position="60"/>
    </location>
</feature>
<protein>
    <submittedName>
        <fullName evidence="2">Uncharacterized protein</fullName>
    </submittedName>
</protein>
<accession>A0A0A8Y7J2</accession>
<reference evidence="2" key="2">
    <citation type="journal article" date="2015" name="Data Brief">
        <title>Shoot transcriptome of the giant reed, Arundo donax.</title>
        <authorList>
            <person name="Barrero R.A."/>
            <person name="Guerrero F.D."/>
            <person name="Moolhuijzen P."/>
            <person name="Goolsby J.A."/>
            <person name="Tidwell J."/>
            <person name="Bellgard S.E."/>
            <person name="Bellgard M.I."/>
        </authorList>
    </citation>
    <scope>NUCLEOTIDE SEQUENCE</scope>
    <source>
        <tissue evidence="2">Shoot tissue taken approximately 20 cm above the soil surface</tissue>
    </source>
</reference>
<evidence type="ECO:0000313" key="2">
    <source>
        <dbReference type="EMBL" id="JAD22101.1"/>
    </source>
</evidence>